<dbReference type="EMBL" id="CM045766">
    <property type="protein sequence ID" value="KAI8003158.1"/>
    <property type="molecule type" value="Genomic_DNA"/>
</dbReference>
<organism evidence="1 2">
    <name type="scientific">Camellia lanceoleosa</name>
    <dbReference type="NCBI Taxonomy" id="1840588"/>
    <lineage>
        <taxon>Eukaryota</taxon>
        <taxon>Viridiplantae</taxon>
        <taxon>Streptophyta</taxon>
        <taxon>Embryophyta</taxon>
        <taxon>Tracheophyta</taxon>
        <taxon>Spermatophyta</taxon>
        <taxon>Magnoliopsida</taxon>
        <taxon>eudicotyledons</taxon>
        <taxon>Gunneridae</taxon>
        <taxon>Pentapetalae</taxon>
        <taxon>asterids</taxon>
        <taxon>Ericales</taxon>
        <taxon>Theaceae</taxon>
        <taxon>Camellia</taxon>
    </lineage>
</organism>
<gene>
    <name evidence="1" type="ORF">LOK49_LG08G02021</name>
</gene>
<name>A0ACC0GRB7_9ERIC</name>
<keyword evidence="2" id="KW-1185">Reference proteome</keyword>
<accession>A0ACC0GRB7</accession>
<evidence type="ECO:0000313" key="2">
    <source>
        <dbReference type="Proteomes" id="UP001060215"/>
    </source>
</evidence>
<protein>
    <submittedName>
        <fullName evidence="1">G-type lectin S-receptor-like serine/threonine-protein kinase SD1-1</fullName>
    </submittedName>
</protein>
<sequence length="196" mass="21529">MAPKAAAEEKPAEKKLAEEKKSTVAEKAQRRKAEELLDDPSEVGDETTFALSSLISEKEDLQKLAFQANVVDKLCNHLQNGSLQAKRIQGILLALADLCSQLESCRRKLECLKNCSCTAYANSDVAGGGSGCLLWYGDLIDIRSFPNPVSRSDSKEKEKRPVLVIIPVSVALLLFLLASCIIWKRIKQTRGKSEVP</sequence>
<reference evidence="1 2" key="1">
    <citation type="journal article" date="2022" name="Plant J.">
        <title>Chromosome-level genome of Camellia lanceoleosa provides a valuable resource for understanding genome evolution and self-incompatibility.</title>
        <authorList>
            <person name="Gong W."/>
            <person name="Xiao S."/>
            <person name="Wang L."/>
            <person name="Liao Z."/>
            <person name="Chang Y."/>
            <person name="Mo W."/>
            <person name="Hu G."/>
            <person name="Li W."/>
            <person name="Zhao G."/>
            <person name="Zhu H."/>
            <person name="Hu X."/>
            <person name="Ji K."/>
            <person name="Xiang X."/>
            <person name="Song Q."/>
            <person name="Yuan D."/>
            <person name="Jin S."/>
            <person name="Zhang L."/>
        </authorList>
    </citation>
    <scope>NUCLEOTIDE SEQUENCE [LARGE SCALE GENOMIC DNA]</scope>
    <source>
        <strain evidence="1">SQ_2022a</strain>
    </source>
</reference>
<proteinExistence type="predicted"/>
<comment type="caution">
    <text evidence="1">The sequence shown here is derived from an EMBL/GenBank/DDBJ whole genome shotgun (WGS) entry which is preliminary data.</text>
</comment>
<dbReference type="Proteomes" id="UP001060215">
    <property type="component" value="Chromosome 9"/>
</dbReference>
<evidence type="ECO:0000313" key="1">
    <source>
        <dbReference type="EMBL" id="KAI8003158.1"/>
    </source>
</evidence>